<dbReference type="PANTHER" id="PTHR43830:SF3">
    <property type="entry name" value="PROTEIN PSP1"/>
    <property type="match status" value="1"/>
</dbReference>
<gene>
    <name evidence="3" type="ORF">GCM10010842_27790</name>
</gene>
<dbReference type="Proteomes" id="UP000645517">
    <property type="component" value="Unassembled WGS sequence"/>
</dbReference>
<protein>
    <recommendedName>
        <fullName evidence="2">PSP1 C-terminal domain-containing protein</fullName>
    </recommendedName>
</protein>
<feature type="domain" description="PSP1 C-terminal" evidence="2">
    <location>
        <begin position="73"/>
        <end position="158"/>
    </location>
</feature>
<keyword evidence="4" id="KW-1185">Reference proteome</keyword>
<dbReference type="PROSITE" id="PS51411">
    <property type="entry name" value="PSP1_C"/>
    <property type="match status" value="1"/>
</dbReference>
<proteinExistence type="predicted"/>
<dbReference type="PANTHER" id="PTHR43830">
    <property type="entry name" value="PROTEIN PSP1"/>
    <property type="match status" value="1"/>
</dbReference>
<evidence type="ECO:0000259" key="2">
    <source>
        <dbReference type="PROSITE" id="PS51411"/>
    </source>
</evidence>
<name>A0ABQ2J841_9DEIO</name>
<dbReference type="NCBIfam" id="NF041131">
    <property type="entry name" value="RicT_YaaT_fam"/>
    <property type="match status" value="1"/>
</dbReference>
<dbReference type="InterPro" id="IPR007557">
    <property type="entry name" value="PSP1_C"/>
</dbReference>
<evidence type="ECO:0000313" key="4">
    <source>
        <dbReference type="Proteomes" id="UP000645517"/>
    </source>
</evidence>
<reference evidence="4" key="1">
    <citation type="journal article" date="2019" name="Int. J. Syst. Evol. Microbiol.">
        <title>The Global Catalogue of Microorganisms (GCM) 10K type strain sequencing project: providing services to taxonomists for standard genome sequencing and annotation.</title>
        <authorList>
            <consortium name="The Broad Institute Genomics Platform"/>
            <consortium name="The Broad Institute Genome Sequencing Center for Infectious Disease"/>
            <person name="Wu L."/>
            <person name="Ma J."/>
        </authorList>
    </citation>
    <scope>NUCLEOTIDE SEQUENCE [LARGE SCALE GENOMIC DNA]</scope>
    <source>
        <strain evidence="4">JCM 16918</strain>
    </source>
</reference>
<dbReference type="InterPro" id="IPR047767">
    <property type="entry name" value="PSP1-like"/>
</dbReference>
<comment type="caution">
    <text evidence="3">The sequence shown here is derived from an EMBL/GenBank/DDBJ whole genome shotgun (WGS) entry which is preliminary data.</text>
</comment>
<evidence type="ECO:0000313" key="3">
    <source>
        <dbReference type="EMBL" id="GGN41802.1"/>
    </source>
</evidence>
<organism evidence="3 4">
    <name type="scientific">Deinococcus daejeonensis</name>
    <dbReference type="NCBI Taxonomy" id="1007098"/>
    <lineage>
        <taxon>Bacteria</taxon>
        <taxon>Thermotogati</taxon>
        <taxon>Deinococcota</taxon>
        <taxon>Deinococci</taxon>
        <taxon>Deinococcales</taxon>
        <taxon>Deinococcaceae</taxon>
        <taxon>Deinococcus</taxon>
    </lineage>
</organism>
<dbReference type="Pfam" id="PF04468">
    <property type="entry name" value="PSP1"/>
    <property type="match status" value="1"/>
</dbReference>
<dbReference type="EMBL" id="BMOR01000014">
    <property type="protein sequence ID" value="GGN41802.1"/>
    <property type="molecule type" value="Genomic_DNA"/>
</dbReference>
<evidence type="ECO:0000256" key="1">
    <source>
        <dbReference type="SAM" id="MobiDB-lite"/>
    </source>
</evidence>
<sequence length="307" mass="33879">MCIGSRRLPAWRDILRVMVVLPVRFERSPRLHPMLSEVAHPVGTRVVVQGKRGPEVATVRGEPTPPQEQERYGAVLRAATPEDLSRWEDLHATGEDLKWLLRARARQRSLPVKVVAVEFTLDESLVTVSYSAEERIELTGLISELRGHTRARVNFAAVGPREQAQMIGTLGACGRENCSSTHLQDFAPVSIRMARDQQLPLNPEKLSGPCGRLLCCLQFEHTQYLDLLKDLPRKNARVCHEGSGACGKVTKLHPLAGTVDVTTDQGVLTDVPAGELRRLTDAEIKAMPDTGRGGGRSGRPNRAQSRE</sequence>
<feature type="region of interest" description="Disordered" evidence="1">
    <location>
        <begin position="286"/>
        <end position="307"/>
    </location>
</feature>
<accession>A0ABQ2J841</accession>